<dbReference type="Proteomes" id="UP000271031">
    <property type="component" value="Unassembled WGS sequence"/>
</dbReference>
<dbReference type="RefSeq" id="WP_122916545.1">
    <property type="nucleotide sequence ID" value="NZ_RHHQ01000004.1"/>
</dbReference>
<protein>
    <recommendedName>
        <fullName evidence="3 6">Flagellar basal body rod protein FlgB</fullName>
    </recommendedName>
</protein>
<dbReference type="AlphaFoldDB" id="A0A3M8DUL5"/>
<dbReference type="GO" id="GO:0030694">
    <property type="term" value="C:bacterial-type flagellum basal body, rod"/>
    <property type="evidence" value="ECO:0007669"/>
    <property type="project" value="InterPro"/>
</dbReference>
<evidence type="ECO:0000313" key="8">
    <source>
        <dbReference type="Proteomes" id="UP000271031"/>
    </source>
</evidence>
<evidence type="ECO:0000256" key="5">
    <source>
        <dbReference type="ARBA" id="ARBA00024934"/>
    </source>
</evidence>
<comment type="similarity">
    <text evidence="2 6">Belongs to the flagella basal body rod proteins family.</text>
</comment>
<keyword evidence="8" id="KW-1185">Reference proteome</keyword>
<accession>A0A3M8DUL5</accession>
<dbReference type="GO" id="GO:0071978">
    <property type="term" value="P:bacterial-type flagellum-dependent swarming motility"/>
    <property type="evidence" value="ECO:0007669"/>
    <property type="project" value="TreeGrafter"/>
</dbReference>
<evidence type="ECO:0000256" key="1">
    <source>
        <dbReference type="ARBA" id="ARBA00004117"/>
    </source>
</evidence>
<evidence type="ECO:0000256" key="2">
    <source>
        <dbReference type="ARBA" id="ARBA00009677"/>
    </source>
</evidence>
<organism evidence="7 8">
    <name type="scientific">Brevibacillus fluminis</name>
    <dbReference type="NCBI Taxonomy" id="511487"/>
    <lineage>
        <taxon>Bacteria</taxon>
        <taxon>Bacillati</taxon>
        <taxon>Bacillota</taxon>
        <taxon>Bacilli</taxon>
        <taxon>Bacillales</taxon>
        <taxon>Paenibacillaceae</taxon>
        <taxon>Brevibacillus</taxon>
    </lineage>
</organism>
<dbReference type="EMBL" id="RHHQ01000004">
    <property type="protein sequence ID" value="RNB91883.1"/>
    <property type="molecule type" value="Genomic_DNA"/>
</dbReference>
<evidence type="ECO:0000256" key="3">
    <source>
        <dbReference type="ARBA" id="ARBA00014376"/>
    </source>
</evidence>
<proteinExistence type="inferred from homology"/>
<dbReference type="PIRSF" id="PIRSF002889">
    <property type="entry name" value="Rod_FlgB"/>
    <property type="match status" value="1"/>
</dbReference>
<keyword evidence="7" id="KW-0966">Cell projection</keyword>
<name>A0A3M8DUL5_9BACL</name>
<comment type="function">
    <text evidence="5 6">Structural component of flagellum, the bacterial motility apparatus. Part of the rod structure of flagellar basal body.</text>
</comment>
<dbReference type="PANTHER" id="PTHR30435">
    <property type="entry name" value="FLAGELLAR PROTEIN"/>
    <property type="match status" value="1"/>
</dbReference>
<sequence>MLFNQTLGIMERSLDASSLRLRTIQNNIANVDTPQYKSKQVAFESMLQAELNGDSENLPAYRTDARHIPFSDTGSIPLPTITSNSGLIMQNNGNNVDVEYEETQLAKTQLYYRGLADMTNGYFVKMKSVIDGGR</sequence>
<gene>
    <name evidence="7" type="primary">flgB</name>
    <name evidence="7" type="ORF">EDM56_03790</name>
</gene>
<keyword evidence="7" id="KW-0282">Flagellum</keyword>
<evidence type="ECO:0000256" key="6">
    <source>
        <dbReference type="PIRNR" id="PIRNR002889"/>
    </source>
</evidence>
<evidence type="ECO:0000313" key="7">
    <source>
        <dbReference type="EMBL" id="RNB91883.1"/>
    </source>
</evidence>
<keyword evidence="4 6" id="KW-0975">Bacterial flagellum</keyword>
<dbReference type="PANTHER" id="PTHR30435:SF12">
    <property type="entry name" value="FLAGELLAR BASAL BODY ROD PROTEIN FLGB"/>
    <property type="match status" value="1"/>
</dbReference>
<keyword evidence="7" id="KW-0969">Cilium</keyword>
<dbReference type="OrthoDB" id="9792068at2"/>
<comment type="subunit">
    <text evidence="6">The basal body constitutes a major portion of the flagellar organelle and consists of a number of rings mounted on a central rod.</text>
</comment>
<reference evidence="7 8" key="1">
    <citation type="submission" date="2018-10" db="EMBL/GenBank/DDBJ databases">
        <title>Phylogenomics of Brevibacillus.</title>
        <authorList>
            <person name="Dunlap C."/>
        </authorList>
    </citation>
    <scope>NUCLEOTIDE SEQUENCE [LARGE SCALE GENOMIC DNA]</scope>
    <source>
        <strain evidence="7 8">JCM 15716</strain>
    </source>
</reference>
<comment type="subcellular location">
    <subcellularLocation>
        <location evidence="1 6">Bacterial flagellum basal body</location>
    </subcellularLocation>
</comment>
<dbReference type="InterPro" id="IPR006300">
    <property type="entry name" value="FlgB"/>
</dbReference>
<comment type="caution">
    <text evidence="7">The sequence shown here is derived from an EMBL/GenBank/DDBJ whole genome shotgun (WGS) entry which is preliminary data.</text>
</comment>
<evidence type="ECO:0000256" key="4">
    <source>
        <dbReference type="ARBA" id="ARBA00023143"/>
    </source>
</evidence>
<dbReference type="NCBIfam" id="TIGR01396">
    <property type="entry name" value="FlgB"/>
    <property type="match status" value="1"/>
</dbReference>